<dbReference type="AlphaFoldDB" id="A0A0X3AQD8"/>
<dbReference type="GO" id="GO:0160147">
    <property type="term" value="F:tRNA pseudouridine(38-40) synthase activity"/>
    <property type="evidence" value="ECO:0007669"/>
    <property type="project" value="UniProtKB-EC"/>
</dbReference>
<feature type="binding site" evidence="4 6">
    <location>
        <position position="108"/>
    </location>
    <ligand>
        <name>substrate</name>
    </ligand>
</feature>
<evidence type="ECO:0000256" key="2">
    <source>
        <dbReference type="ARBA" id="ARBA00022694"/>
    </source>
</evidence>
<reference evidence="9 10" key="1">
    <citation type="submission" date="2016-01" db="EMBL/GenBank/DDBJ databases">
        <authorList>
            <person name="McClelland M."/>
            <person name="Jain A."/>
            <person name="Saraogi P."/>
            <person name="Mendelson R."/>
            <person name="Westerman R."/>
            <person name="SanMiguel P."/>
            <person name="Csonka L."/>
        </authorList>
    </citation>
    <scope>NUCLEOTIDE SEQUENCE [LARGE SCALE GENOMIC DNA]</scope>
    <source>
        <strain evidence="9 10">R-53146</strain>
    </source>
</reference>
<dbReference type="Proteomes" id="UP000182761">
    <property type="component" value="Unassembled WGS sequence"/>
</dbReference>
<dbReference type="InterPro" id="IPR020097">
    <property type="entry name" value="PsdUridine_synth_TruA_a/b_dom"/>
</dbReference>
<proteinExistence type="inferred from homology"/>
<evidence type="ECO:0000256" key="7">
    <source>
        <dbReference type="RuleBase" id="RU003792"/>
    </source>
</evidence>
<dbReference type="InterPro" id="IPR001406">
    <property type="entry name" value="PsdUridine_synth_TruA"/>
</dbReference>
<dbReference type="PIRSF" id="PIRSF001430">
    <property type="entry name" value="tRNA_psdUrid_synth"/>
    <property type="match status" value="1"/>
</dbReference>
<evidence type="ECO:0000259" key="8">
    <source>
        <dbReference type="Pfam" id="PF01416"/>
    </source>
</evidence>
<protein>
    <recommendedName>
        <fullName evidence="4">tRNA pseudouridine synthase A</fullName>
        <ecNumber evidence="4">5.4.99.12</ecNumber>
    </recommendedName>
    <alternativeName>
        <fullName evidence="4">tRNA pseudouridine(38-40) synthase</fullName>
    </alternativeName>
    <alternativeName>
        <fullName evidence="4">tRNA pseudouridylate synthase I</fullName>
    </alternativeName>
    <alternativeName>
        <fullName evidence="4">tRNA-uridine isomerase I</fullName>
    </alternativeName>
</protein>
<evidence type="ECO:0000256" key="5">
    <source>
        <dbReference type="PIRSR" id="PIRSR001430-1"/>
    </source>
</evidence>
<dbReference type="GO" id="GO:0031119">
    <property type="term" value="P:tRNA pseudouridine synthesis"/>
    <property type="evidence" value="ECO:0007669"/>
    <property type="project" value="UniProtKB-UniRule"/>
</dbReference>
<keyword evidence="10" id="KW-1185">Reference proteome</keyword>
<comment type="caution">
    <text evidence="4">Lacks conserved residue(s) required for the propagation of feature annotation.</text>
</comment>
<dbReference type="NCBIfam" id="TIGR00071">
    <property type="entry name" value="hisT_truA"/>
    <property type="match status" value="1"/>
</dbReference>
<dbReference type="PANTHER" id="PTHR11142">
    <property type="entry name" value="PSEUDOURIDYLATE SYNTHASE"/>
    <property type="match status" value="1"/>
</dbReference>
<keyword evidence="3 4" id="KW-0413">Isomerase</keyword>
<dbReference type="CDD" id="cd02570">
    <property type="entry name" value="PseudoU_synth_EcTruA"/>
    <property type="match status" value="1"/>
</dbReference>
<evidence type="ECO:0000313" key="10">
    <source>
        <dbReference type="Proteomes" id="UP000182761"/>
    </source>
</evidence>
<dbReference type="InterPro" id="IPR020095">
    <property type="entry name" value="PsdUridine_synth_TruA_C"/>
</dbReference>
<dbReference type="Gene3D" id="3.30.70.660">
    <property type="entry name" value="Pseudouridine synthase I, catalytic domain, C-terminal subdomain"/>
    <property type="match status" value="1"/>
</dbReference>
<dbReference type="SUPFAM" id="SSF55120">
    <property type="entry name" value="Pseudouridine synthase"/>
    <property type="match status" value="1"/>
</dbReference>
<evidence type="ECO:0000256" key="3">
    <source>
        <dbReference type="ARBA" id="ARBA00023235"/>
    </source>
</evidence>
<dbReference type="Pfam" id="PF01416">
    <property type="entry name" value="PseudoU_synth_1"/>
    <property type="match status" value="2"/>
</dbReference>
<evidence type="ECO:0000256" key="4">
    <source>
        <dbReference type="HAMAP-Rule" id="MF_00171"/>
    </source>
</evidence>
<dbReference type="FunFam" id="3.30.70.580:FF:000001">
    <property type="entry name" value="tRNA pseudouridine synthase A"/>
    <property type="match status" value="1"/>
</dbReference>
<comment type="similarity">
    <text evidence="1 4 7">Belongs to the tRNA pseudouridine synthase TruA family.</text>
</comment>
<accession>A0A0X3AQD8</accession>
<dbReference type="InterPro" id="IPR020103">
    <property type="entry name" value="PsdUridine_synth_cat_dom_sf"/>
</dbReference>
<dbReference type="Gene3D" id="3.30.70.580">
    <property type="entry name" value="Pseudouridine synthase I, catalytic domain, N-terminal subdomain"/>
    <property type="match status" value="1"/>
</dbReference>
<dbReference type="RefSeq" id="WP_055425545.1">
    <property type="nucleotide sequence ID" value="NZ_FCOR01000006.1"/>
</dbReference>
<comment type="catalytic activity">
    <reaction evidence="4 7">
        <text>uridine(38/39/40) in tRNA = pseudouridine(38/39/40) in tRNA</text>
        <dbReference type="Rhea" id="RHEA:22376"/>
        <dbReference type="Rhea" id="RHEA-COMP:10085"/>
        <dbReference type="Rhea" id="RHEA-COMP:10087"/>
        <dbReference type="ChEBI" id="CHEBI:65314"/>
        <dbReference type="ChEBI" id="CHEBI:65315"/>
        <dbReference type="EC" id="5.4.99.12"/>
    </reaction>
</comment>
<evidence type="ECO:0000256" key="6">
    <source>
        <dbReference type="PIRSR" id="PIRSR001430-2"/>
    </source>
</evidence>
<dbReference type="InterPro" id="IPR020094">
    <property type="entry name" value="TruA/RsuA/RluB/E/F_N"/>
</dbReference>
<feature type="domain" description="Pseudouridine synthase I TruA alpha/beta" evidence="8">
    <location>
        <begin position="148"/>
        <end position="242"/>
    </location>
</feature>
<evidence type="ECO:0000256" key="1">
    <source>
        <dbReference type="ARBA" id="ARBA00009375"/>
    </source>
</evidence>
<dbReference type="OrthoDB" id="9811823at2"/>
<dbReference type="STRING" id="1586267.GCA_001418685_01197"/>
<feature type="domain" description="Pseudouridine synthase I TruA alpha/beta" evidence="8">
    <location>
        <begin position="8"/>
        <end position="102"/>
    </location>
</feature>
<evidence type="ECO:0000313" key="9">
    <source>
        <dbReference type="EMBL" id="CVK16347.1"/>
    </source>
</evidence>
<comment type="subunit">
    <text evidence="4">Homodimer.</text>
</comment>
<dbReference type="HAMAP" id="MF_00171">
    <property type="entry name" value="TruA"/>
    <property type="match status" value="1"/>
</dbReference>
<feature type="active site" description="Nucleophile" evidence="4 5">
    <location>
        <position position="51"/>
    </location>
</feature>
<organism evidence="9 10">
    <name type="scientific">Apibacter mensalis</name>
    <dbReference type="NCBI Taxonomy" id="1586267"/>
    <lineage>
        <taxon>Bacteria</taxon>
        <taxon>Pseudomonadati</taxon>
        <taxon>Bacteroidota</taxon>
        <taxon>Flavobacteriia</taxon>
        <taxon>Flavobacteriales</taxon>
        <taxon>Weeksellaceae</taxon>
        <taxon>Apibacter</taxon>
    </lineage>
</organism>
<dbReference type="EC" id="5.4.99.12" evidence="4"/>
<comment type="function">
    <text evidence="4">Formation of pseudouridine at positions 38, 39 and 40 in the anticodon stem and loop of transfer RNAs.</text>
</comment>
<sequence length="249" mass="29258">MRYFIQFSYDGTQYFGYQRQPKHISVQEKLESALGRLLRKEIKTTGAGRTDTGVHASKMFAHFNLEEDIPDQLVRKLNSLLPSDISVKSIFRVKDSAHARFDAIERIYKYRISIQKNPFKQHFHAQFLFYEFDVDMMNRAAQVLFEYKDFTSFSKLHSDNKTNDCYIYQAEWRKYEDELVFTISANRFLRNMVRAIVGTLMDVGRGKIDEKEFRSIIEKKDRKFASTSAPAKGLTLVNVNYPQDIYYGT</sequence>
<dbReference type="PANTHER" id="PTHR11142:SF0">
    <property type="entry name" value="TRNA PSEUDOURIDINE SYNTHASE-LIKE 1"/>
    <property type="match status" value="1"/>
</dbReference>
<name>A0A0X3AQD8_9FLAO</name>
<dbReference type="GO" id="GO:0003723">
    <property type="term" value="F:RNA binding"/>
    <property type="evidence" value="ECO:0007669"/>
    <property type="project" value="InterPro"/>
</dbReference>
<keyword evidence="2 4" id="KW-0819">tRNA processing</keyword>
<gene>
    <name evidence="4" type="primary">truA</name>
    <name evidence="9" type="ORF">Ga0061079_106112</name>
</gene>
<dbReference type="EMBL" id="FCOR01000006">
    <property type="protein sequence ID" value="CVK16347.1"/>
    <property type="molecule type" value="Genomic_DNA"/>
</dbReference>